<dbReference type="PANTHER" id="PTHR10695:SF46">
    <property type="entry name" value="BIFUNCTIONAL COENZYME A SYNTHASE-RELATED"/>
    <property type="match status" value="1"/>
</dbReference>
<keyword evidence="2" id="KW-0067">ATP-binding</keyword>
<dbReference type="SUPFAM" id="SSF52540">
    <property type="entry name" value="P-loop containing nucleoside triphosphate hydrolases"/>
    <property type="match status" value="1"/>
</dbReference>
<name>A0A6J6CKJ8_9ZZZZ</name>
<dbReference type="CDD" id="cd02022">
    <property type="entry name" value="DPCK"/>
    <property type="match status" value="1"/>
</dbReference>
<evidence type="ECO:0000256" key="1">
    <source>
        <dbReference type="ARBA" id="ARBA00022741"/>
    </source>
</evidence>
<dbReference type="PANTHER" id="PTHR10695">
    <property type="entry name" value="DEPHOSPHO-COA KINASE-RELATED"/>
    <property type="match status" value="1"/>
</dbReference>
<dbReference type="AlphaFoldDB" id="A0A6J6CKJ8"/>
<dbReference type="GO" id="GO:0004140">
    <property type="term" value="F:dephospho-CoA kinase activity"/>
    <property type="evidence" value="ECO:0007669"/>
    <property type="project" value="InterPro"/>
</dbReference>
<dbReference type="GO" id="GO:0015937">
    <property type="term" value="P:coenzyme A biosynthetic process"/>
    <property type="evidence" value="ECO:0007669"/>
    <property type="project" value="InterPro"/>
</dbReference>
<evidence type="ECO:0000256" key="3">
    <source>
        <dbReference type="SAM" id="MobiDB-lite"/>
    </source>
</evidence>
<dbReference type="GO" id="GO:0005524">
    <property type="term" value="F:ATP binding"/>
    <property type="evidence" value="ECO:0007669"/>
    <property type="project" value="UniProtKB-KW"/>
</dbReference>
<dbReference type="Pfam" id="PF01121">
    <property type="entry name" value="CoaE"/>
    <property type="match status" value="1"/>
</dbReference>
<dbReference type="NCBIfam" id="NF002879">
    <property type="entry name" value="PRK03333.1"/>
    <property type="match status" value="1"/>
</dbReference>
<protein>
    <submittedName>
        <fullName evidence="4">Unannotated protein</fullName>
    </submittedName>
</protein>
<dbReference type="PROSITE" id="PS51219">
    <property type="entry name" value="DPCK"/>
    <property type="match status" value="1"/>
</dbReference>
<dbReference type="NCBIfam" id="TIGR00152">
    <property type="entry name" value="dephospho-CoA kinase"/>
    <property type="match status" value="1"/>
</dbReference>
<organism evidence="4">
    <name type="scientific">freshwater metagenome</name>
    <dbReference type="NCBI Taxonomy" id="449393"/>
    <lineage>
        <taxon>unclassified sequences</taxon>
        <taxon>metagenomes</taxon>
        <taxon>ecological metagenomes</taxon>
    </lineage>
</organism>
<evidence type="ECO:0000313" key="4">
    <source>
        <dbReference type="EMBL" id="CAB4550623.1"/>
    </source>
</evidence>
<reference evidence="4" key="1">
    <citation type="submission" date="2020-05" db="EMBL/GenBank/DDBJ databases">
        <authorList>
            <person name="Chiriac C."/>
            <person name="Salcher M."/>
            <person name="Ghai R."/>
            <person name="Kavagutti S V."/>
        </authorList>
    </citation>
    <scope>NUCLEOTIDE SEQUENCE</scope>
</reference>
<proteinExistence type="inferred from homology"/>
<evidence type="ECO:0000256" key="2">
    <source>
        <dbReference type="ARBA" id="ARBA00022840"/>
    </source>
</evidence>
<accession>A0A6J6CKJ8</accession>
<dbReference type="Gene3D" id="3.40.50.300">
    <property type="entry name" value="P-loop containing nucleotide triphosphate hydrolases"/>
    <property type="match status" value="1"/>
</dbReference>
<dbReference type="InterPro" id="IPR027417">
    <property type="entry name" value="P-loop_NTPase"/>
</dbReference>
<dbReference type="InterPro" id="IPR001977">
    <property type="entry name" value="Depp_CoAkinase"/>
</dbReference>
<sequence>MYLVGLTGGIASGKSHVAKLFSELGASVIDADDVAREVVVPGSSGLVQIVGAFGYDVLLPSGELDRKALGEIVFSQPEKRIELEGILHPLIKRRTTQLISEQKTEVVVYAVPLLVEAKVDYPFDAVVTVEAGVDNQVSRLMSSRSMSEPEARQRISAQTGSAEREARADFVIDSSGTKQQTKEQVDRLWKQLLKAAKAKV</sequence>
<dbReference type="EMBL" id="CAEZTB010000012">
    <property type="protein sequence ID" value="CAB4550623.1"/>
    <property type="molecule type" value="Genomic_DNA"/>
</dbReference>
<keyword evidence="1" id="KW-0547">Nucleotide-binding</keyword>
<feature type="region of interest" description="Disordered" evidence="3">
    <location>
        <begin position="141"/>
        <end position="167"/>
    </location>
</feature>
<dbReference type="HAMAP" id="MF_00376">
    <property type="entry name" value="Dephospho_CoA_kinase"/>
    <property type="match status" value="1"/>
</dbReference>
<gene>
    <name evidence="4" type="ORF">UFOPK1581_00142</name>
</gene>